<feature type="compositionally biased region" description="Basic and acidic residues" evidence="1">
    <location>
        <begin position="1085"/>
        <end position="1119"/>
    </location>
</feature>
<dbReference type="EMBL" id="JAPXFL010000001">
    <property type="protein sequence ID" value="KAK9511821.1"/>
    <property type="molecule type" value="Genomic_DNA"/>
</dbReference>
<comment type="caution">
    <text evidence="3">The sequence shown here is derived from an EMBL/GenBank/DDBJ whole genome shotgun (WGS) entry which is preliminary data.</text>
</comment>
<evidence type="ECO:0000313" key="3">
    <source>
        <dbReference type="EMBL" id="KAK9511821.1"/>
    </source>
</evidence>
<feature type="compositionally biased region" description="Basic and acidic residues" evidence="1">
    <location>
        <begin position="628"/>
        <end position="642"/>
    </location>
</feature>
<feature type="compositionally biased region" description="Acidic residues" evidence="1">
    <location>
        <begin position="794"/>
        <end position="806"/>
    </location>
</feature>
<feature type="compositionally biased region" description="Basic and acidic residues" evidence="1">
    <location>
        <begin position="334"/>
        <end position="350"/>
    </location>
</feature>
<proteinExistence type="predicted"/>
<feature type="compositionally biased region" description="Basic and acidic residues" evidence="1">
    <location>
        <begin position="845"/>
        <end position="932"/>
    </location>
</feature>
<organism evidence="3 4">
    <name type="scientific">Rhynocoris fuscipes</name>
    <dbReference type="NCBI Taxonomy" id="488301"/>
    <lineage>
        <taxon>Eukaryota</taxon>
        <taxon>Metazoa</taxon>
        <taxon>Ecdysozoa</taxon>
        <taxon>Arthropoda</taxon>
        <taxon>Hexapoda</taxon>
        <taxon>Insecta</taxon>
        <taxon>Pterygota</taxon>
        <taxon>Neoptera</taxon>
        <taxon>Paraneoptera</taxon>
        <taxon>Hemiptera</taxon>
        <taxon>Heteroptera</taxon>
        <taxon>Panheteroptera</taxon>
        <taxon>Cimicomorpha</taxon>
        <taxon>Reduviidae</taxon>
        <taxon>Harpactorinae</taxon>
        <taxon>Harpactorini</taxon>
        <taxon>Rhynocoris</taxon>
    </lineage>
</organism>
<dbReference type="Proteomes" id="UP001461498">
    <property type="component" value="Unassembled WGS sequence"/>
</dbReference>
<feature type="compositionally biased region" description="Basic and acidic residues" evidence="1">
    <location>
        <begin position="1126"/>
        <end position="1163"/>
    </location>
</feature>
<sequence length="1614" mass="184057">MCYKVVFNIVLLVLIKTTTASTSPLTFPNGNEHPLNMHFQQFPTLKKSGNVDGKLDNYGVPTSSYELNDATKLTGIEQLLKLHGGIGPNMAEFGANNNQRDIKYIPKQSDKKPAGNHINADIGKEILSGKPIDSNSLVLGNGIPEWIMNLNNGRRPYGHGFIPMPHGFGQGYSVKNDGFNNNQYGFYINQPYHIGASNSKGEYGIGHHLEAGNSGYVHNVVSSVNKESEDMNRPSQVIKKEIINFGQDTKSSSQNINNLLHSGGNDKIFLEYLLKQMGTKLLTGNQVNNLSANNRALYLLYLQQVLNNMHDITQGGGMQHLLLQLIQNSSHNHGKTDNGKDSSIIDKISSREPNNQNVTDQNSYKKVHSENFAINSANKTTENIKKGKISKIVKIITIMNHNKEGSVSKENQSNDGSLGKKTIKTETIEKLDELKVSDEQKNGYLVDKSKVVEQGKVSGNNQSGEKKKCIKKGKFIVTIEKEENSGDATKGNVIISNEKGNIINKPVINVDQNLTIKQDEESKSKEENTKVIEDNVKQNNKDVEIIDSIYEKEKSGNNGLHATEDGWINSELNGTITSKGQQEESNEGNSATTATEVHIDKDKKVVDEKIIENDFREVQNIANENENQSEKLESLNEKKETVTEEAENEEKKIIDNKNSESQTSETLITEGSSKVSEIGGSISENGKKVEDKSKKEFITEGGNTEESNGNEENNAETNREELIKITHNKEEGKIEEGIKIEHNDKEEVFREKGNKEESKGEEENNAETKREELIKIDQDKDQDKIEEGIKIEDNDNEEVISEEENKEESNRKEENKEEINRKEENKEESNRKEENTAETNGNEIIKTDHVKEQDKNEEGITIKETNKEEVINEEANKEGSKREEESKEEANREEVIKAEDSHKEGGDREGGENREEGNREESNNEEEIKIEDNVDEENNSEAGNKDEVISEGENKEESNREEGNTAETNGEEVIKIDHAKEQDKIEESIKIEGPNQEEVVSEVGNEEESKSESESKKETNREEVIEAEDTHKEEGDSEGGENREEGNREQSNNEEEIKIEDNVKEENNNETGNKDEVISEEENKEESNREESNNEEGIKIEDNFKEEYNNGDGNKKESYGEEENKDEGNREEGNKEETNVEENQKKETDNEEENKNEVTKGKEKCQKEFPGLYVLTTIKPTKKDDHSTANKQIQSQNILKLKLDVKKPNNDIVLKHKSNEFSITVEVGKLSSDDKPLIKQVKEQKCEGKTKKYKNKRQNLWSWILNKKKIEKFSKLSKHENCHNKAPFKKHLGQIAVLDLDRVTKTPKKNEDKQIEYLIIKKKAGKSKKLITETRPHRKGKQQKLHKIKFFTVPDNKENFGNKFENVKYIIIDEDKQKVYEKRPNKFNFNKYTQKVNLKRLPELLKELLLERKQNDELMESSEDKHFDNQRYVLINKNDLTNNRNTLLNLIQENLDNEDDFGSRITSLNSPKFIKQKNIFNILSKYKKPNKNTAKYFLIEKSNLKNDNENIPENYYSYKIKSEEQLNNEANPLNYIILKENSIKPENVYKDLENKGQLIEDFSQDYKKYLSLIESSSIPENILEITENKHVSSPTNSLGEYIVISEKLDETEIS</sequence>
<protein>
    <submittedName>
        <fullName evidence="3">Uncharacterized protein</fullName>
    </submittedName>
</protein>
<feature type="compositionally biased region" description="Basic and acidic residues" evidence="1">
    <location>
        <begin position="943"/>
        <end position="963"/>
    </location>
</feature>
<evidence type="ECO:0000313" key="4">
    <source>
        <dbReference type="Proteomes" id="UP001461498"/>
    </source>
</evidence>
<feature type="signal peptide" evidence="2">
    <location>
        <begin position="1"/>
        <end position="20"/>
    </location>
</feature>
<accession>A0AAW1DLB1</accession>
<keyword evidence="2" id="KW-0732">Signal</keyword>
<feature type="compositionally biased region" description="Basic and acidic residues" evidence="1">
    <location>
        <begin position="1007"/>
        <end position="1048"/>
    </location>
</feature>
<feature type="compositionally biased region" description="Basic and acidic residues" evidence="1">
    <location>
        <begin position="685"/>
        <end position="698"/>
    </location>
</feature>
<feature type="compositionally biased region" description="Basic and acidic residues" evidence="1">
    <location>
        <begin position="1055"/>
        <end position="1077"/>
    </location>
</feature>
<reference evidence="3 4" key="1">
    <citation type="submission" date="2022-12" db="EMBL/GenBank/DDBJ databases">
        <title>Chromosome-level genome assembly of true bugs.</title>
        <authorList>
            <person name="Ma L."/>
            <person name="Li H."/>
        </authorList>
    </citation>
    <scope>NUCLEOTIDE SEQUENCE [LARGE SCALE GENOMIC DNA]</scope>
    <source>
        <strain evidence="3">Lab_2022b</strain>
    </source>
</reference>
<feature type="compositionally biased region" description="Basic and acidic residues" evidence="1">
    <location>
        <begin position="807"/>
        <end position="835"/>
    </location>
</feature>
<feature type="compositionally biased region" description="Polar residues" evidence="1">
    <location>
        <begin position="661"/>
        <end position="675"/>
    </location>
</feature>
<keyword evidence="4" id="KW-1185">Reference proteome</keyword>
<feature type="chain" id="PRO_5043362654" evidence="2">
    <location>
        <begin position="21"/>
        <end position="1614"/>
    </location>
</feature>
<feature type="compositionally biased region" description="Low complexity" evidence="1">
    <location>
        <begin position="699"/>
        <end position="716"/>
    </location>
</feature>
<feature type="compositionally biased region" description="Basic and acidic residues" evidence="1">
    <location>
        <begin position="972"/>
        <end position="990"/>
    </location>
</feature>
<feature type="region of interest" description="Disordered" evidence="1">
    <location>
        <begin position="331"/>
        <end position="361"/>
    </location>
</feature>
<feature type="compositionally biased region" description="Polar residues" evidence="1">
    <location>
        <begin position="351"/>
        <end position="361"/>
    </location>
</feature>
<feature type="region of interest" description="Disordered" evidence="1">
    <location>
        <begin position="621"/>
        <end position="1163"/>
    </location>
</feature>
<feature type="compositionally biased region" description="Basic and acidic residues" evidence="1">
    <location>
        <begin position="717"/>
        <end position="793"/>
    </location>
</feature>
<gene>
    <name evidence="3" type="ORF">O3M35_000411</name>
</gene>
<evidence type="ECO:0000256" key="1">
    <source>
        <dbReference type="SAM" id="MobiDB-lite"/>
    </source>
</evidence>
<name>A0AAW1DLB1_9HEMI</name>
<feature type="compositionally biased region" description="Basic and acidic residues" evidence="1">
    <location>
        <begin position="649"/>
        <end position="658"/>
    </location>
</feature>
<evidence type="ECO:0000256" key="2">
    <source>
        <dbReference type="SAM" id="SignalP"/>
    </source>
</evidence>